<proteinExistence type="predicted"/>
<evidence type="ECO:0000313" key="2">
    <source>
        <dbReference type="EMBL" id="KIM32616.1"/>
    </source>
</evidence>
<evidence type="ECO:0000313" key="3">
    <source>
        <dbReference type="Proteomes" id="UP000054097"/>
    </source>
</evidence>
<evidence type="ECO:0000256" key="1">
    <source>
        <dbReference type="SAM" id="MobiDB-lite"/>
    </source>
</evidence>
<dbReference type="EMBL" id="KN824279">
    <property type="protein sequence ID" value="KIM32616.1"/>
    <property type="molecule type" value="Genomic_DNA"/>
</dbReference>
<dbReference type="AlphaFoldDB" id="A0A0C3BMI1"/>
<organism evidence="2 3">
    <name type="scientific">Serendipita vermifera MAFF 305830</name>
    <dbReference type="NCBI Taxonomy" id="933852"/>
    <lineage>
        <taxon>Eukaryota</taxon>
        <taxon>Fungi</taxon>
        <taxon>Dikarya</taxon>
        <taxon>Basidiomycota</taxon>
        <taxon>Agaricomycotina</taxon>
        <taxon>Agaricomycetes</taxon>
        <taxon>Sebacinales</taxon>
        <taxon>Serendipitaceae</taxon>
        <taxon>Serendipita</taxon>
    </lineage>
</organism>
<name>A0A0C3BMI1_SERVB</name>
<gene>
    <name evidence="2" type="ORF">M408DRAFT_326397</name>
</gene>
<accession>A0A0C3BMI1</accession>
<reference evidence="3" key="2">
    <citation type="submission" date="2015-01" db="EMBL/GenBank/DDBJ databases">
        <title>Evolutionary Origins and Diversification of the Mycorrhizal Mutualists.</title>
        <authorList>
            <consortium name="DOE Joint Genome Institute"/>
            <consortium name="Mycorrhizal Genomics Consortium"/>
            <person name="Kohler A."/>
            <person name="Kuo A."/>
            <person name="Nagy L.G."/>
            <person name="Floudas D."/>
            <person name="Copeland A."/>
            <person name="Barry K.W."/>
            <person name="Cichocki N."/>
            <person name="Veneault-Fourrey C."/>
            <person name="LaButti K."/>
            <person name="Lindquist E.A."/>
            <person name="Lipzen A."/>
            <person name="Lundell T."/>
            <person name="Morin E."/>
            <person name="Murat C."/>
            <person name="Riley R."/>
            <person name="Ohm R."/>
            <person name="Sun H."/>
            <person name="Tunlid A."/>
            <person name="Henrissat B."/>
            <person name="Grigoriev I.V."/>
            <person name="Hibbett D.S."/>
            <person name="Martin F."/>
        </authorList>
    </citation>
    <scope>NUCLEOTIDE SEQUENCE [LARGE SCALE GENOMIC DNA]</scope>
    <source>
        <strain evidence="3">MAFF 305830</strain>
    </source>
</reference>
<feature type="region of interest" description="Disordered" evidence="1">
    <location>
        <begin position="38"/>
        <end position="69"/>
    </location>
</feature>
<protein>
    <submittedName>
        <fullName evidence="2">Uncharacterized protein</fullName>
    </submittedName>
</protein>
<reference evidence="2 3" key="1">
    <citation type="submission" date="2014-04" db="EMBL/GenBank/DDBJ databases">
        <authorList>
            <consortium name="DOE Joint Genome Institute"/>
            <person name="Kuo A."/>
            <person name="Zuccaro A."/>
            <person name="Kohler A."/>
            <person name="Nagy L.G."/>
            <person name="Floudas D."/>
            <person name="Copeland A."/>
            <person name="Barry K.W."/>
            <person name="Cichocki N."/>
            <person name="Veneault-Fourrey C."/>
            <person name="LaButti K."/>
            <person name="Lindquist E.A."/>
            <person name="Lipzen A."/>
            <person name="Lundell T."/>
            <person name="Morin E."/>
            <person name="Murat C."/>
            <person name="Sun H."/>
            <person name="Tunlid A."/>
            <person name="Henrissat B."/>
            <person name="Grigoriev I.V."/>
            <person name="Hibbett D.S."/>
            <person name="Martin F."/>
            <person name="Nordberg H.P."/>
            <person name="Cantor M.N."/>
            <person name="Hua S.X."/>
        </authorList>
    </citation>
    <scope>NUCLEOTIDE SEQUENCE [LARGE SCALE GENOMIC DNA]</scope>
    <source>
        <strain evidence="2 3">MAFF 305830</strain>
    </source>
</reference>
<dbReference type="HOGENOM" id="CLU_2782989_0_0_1"/>
<sequence length="69" mass="7974">MRIPPLVTDNAPPISRIFGRVQLQRLLKKGFKAVSRWRREKVQRRHDGLNERGSRESPRSITAPSGKKI</sequence>
<dbReference type="Proteomes" id="UP000054097">
    <property type="component" value="Unassembled WGS sequence"/>
</dbReference>
<feature type="compositionally biased region" description="Basic and acidic residues" evidence="1">
    <location>
        <begin position="45"/>
        <end position="58"/>
    </location>
</feature>
<keyword evidence="3" id="KW-1185">Reference proteome</keyword>
<feature type="non-terminal residue" evidence="2">
    <location>
        <position position="69"/>
    </location>
</feature>